<sequence>MFLCPSWLCNNPRVNFRPLSLFRRRRNVIQTTRDNTDSPAEPPQNVNNEPAPSQNVDNEPELAQEVDIKEIIINPIGDSPPSSDTNNTEGPDDSAIKNLGEKAEGILEEQKKKVEELAVEKKNAAAALLEQQKEKIGDLLWQTKSDAESTSNEALKQAVDGFESELAKETERVDKVVDDTVKQASSVVDEKLKESEQFLDEKREEAVKSVTSGDSMLNPSAVLGKAKGFLNCKIPMQAPETTQQISRAKPSDNESELQNPKSAEDEVDQIYLQQPTGDFGPNSAGSYPVRAVNQPHGYSHFQLVQPILLVPVTAQPAINMEASRSVPQPNSPDKSLPTEMQPTNKEESKSKHQPNSHKKSLPTETQPLNAETSGKAHKPKLSDTALPVEMRTFNRAEPKRVIRPNPHPKSLPAEMPAEIQLLNKAQKSIRQINMAKPSDKTAELPESTAEEVDEIYLQHPSGPYPIGFPNGYPNFPLVNGQATLTGAGQQVIFIPVPVQPGGQLMNYQWGNSQSAQKSIRQINMAKPSDKTAELPESTAEEVDEIYLQHPSGPYPIGFPNGYPNFPLVNGQATLTGAGQQVIFIPVPVQPGGQLMNYQWGNSQSVPIEMQPINMDASTSAHQLNPQEKSLPSERQPINMEESTSAHQLNLQEKSKPTERQFINMEVSKNAHQLYPHEKSLPTERHPINMLESTSAHQPNPRKSLHSEIQPTNMRTQPVTRDNYQPDETLPLNMKVRVKIGKLDHLEESPSFKIQSINITSRRYEDQFEAQDTRSRWCERYPGCTFIIGAQKSIRKINMAKPSDKTAEFPESTAEEVDEIYLQHPSGPYPIGFPNGYPNFPLVNGQATLTGAGQQVIFIPVPVQPGGQLMNYQWGNSQSVPIEMQPINMDASTSAHQLNPHEKSLPTERQPINMEESTSAHQPNPRKSLHSEIQPTNMRTQPVTRDNYQPDETLPLNIKVRGKIGKLDPLEESPSFKIQSINITSRRYEGQFEAHDTRSSCSSIVLLFCYIVVTPADPANVHCTSEGVNLETPHQ</sequence>
<feature type="region of interest" description="Disordered" evidence="2">
    <location>
        <begin position="238"/>
        <end position="265"/>
    </location>
</feature>
<protein>
    <submittedName>
        <fullName evidence="3">Uncharacterized protein</fullName>
    </submittedName>
</protein>
<dbReference type="EMBL" id="JBBCAQ010000017">
    <property type="protein sequence ID" value="KAK7597898.1"/>
    <property type="molecule type" value="Genomic_DNA"/>
</dbReference>
<feature type="region of interest" description="Disordered" evidence="2">
    <location>
        <begin position="30"/>
        <end position="58"/>
    </location>
</feature>
<comment type="caution">
    <text evidence="3">The sequence shown here is derived from an EMBL/GenBank/DDBJ whole genome shotgun (WGS) entry which is preliminary data.</text>
</comment>
<evidence type="ECO:0000256" key="2">
    <source>
        <dbReference type="SAM" id="MobiDB-lite"/>
    </source>
</evidence>
<evidence type="ECO:0000256" key="1">
    <source>
        <dbReference type="SAM" id="Coils"/>
    </source>
</evidence>
<keyword evidence="1" id="KW-0175">Coiled coil</keyword>
<name>A0AAN9TM71_9HEMI</name>
<feature type="region of interest" description="Disordered" evidence="2">
    <location>
        <begin position="73"/>
        <end position="95"/>
    </location>
</feature>
<feature type="region of interest" description="Disordered" evidence="2">
    <location>
        <begin position="914"/>
        <end position="933"/>
    </location>
</feature>
<gene>
    <name evidence="3" type="ORF">V9T40_010123</name>
</gene>
<feature type="coiled-coil region" evidence="1">
    <location>
        <begin position="100"/>
        <end position="172"/>
    </location>
</feature>
<accession>A0AAN9TM71</accession>
<dbReference type="AlphaFoldDB" id="A0AAN9TM71"/>
<feature type="compositionally biased region" description="Polar residues" evidence="2">
    <location>
        <begin position="362"/>
        <end position="372"/>
    </location>
</feature>
<proteinExistence type="predicted"/>
<reference evidence="3 4" key="1">
    <citation type="submission" date="2024-03" db="EMBL/GenBank/DDBJ databases">
        <title>Adaptation during the transition from Ophiocordyceps entomopathogen to insect associate is accompanied by gene loss and intensified selection.</title>
        <authorList>
            <person name="Ward C.M."/>
            <person name="Onetto C.A."/>
            <person name="Borneman A.R."/>
        </authorList>
    </citation>
    <scope>NUCLEOTIDE SEQUENCE [LARGE SCALE GENOMIC DNA]</scope>
    <source>
        <strain evidence="3">AWRI1</strain>
        <tissue evidence="3">Single Adult Female</tissue>
    </source>
</reference>
<feature type="region of interest" description="Disordered" evidence="2">
    <location>
        <begin position="322"/>
        <end position="384"/>
    </location>
</feature>
<keyword evidence="4" id="KW-1185">Reference proteome</keyword>
<evidence type="ECO:0000313" key="4">
    <source>
        <dbReference type="Proteomes" id="UP001367676"/>
    </source>
</evidence>
<feature type="compositionally biased region" description="Polar residues" evidence="2">
    <location>
        <begin position="80"/>
        <end position="89"/>
    </location>
</feature>
<evidence type="ECO:0000313" key="3">
    <source>
        <dbReference type="EMBL" id="KAK7597898.1"/>
    </source>
</evidence>
<dbReference type="Proteomes" id="UP001367676">
    <property type="component" value="Unassembled WGS sequence"/>
</dbReference>
<feature type="compositionally biased region" description="Polar residues" evidence="2">
    <location>
        <begin position="325"/>
        <end position="343"/>
    </location>
</feature>
<organism evidence="3 4">
    <name type="scientific">Parthenolecanium corni</name>
    <dbReference type="NCBI Taxonomy" id="536013"/>
    <lineage>
        <taxon>Eukaryota</taxon>
        <taxon>Metazoa</taxon>
        <taxon>Ecdysozoa</taxon>
        <taxon>Arthropoda</taxon>
        <taxon>Hexapoda</taxon>
        <taxon>Insecta</taxon>
        <taxon>Pterygota</taxon>
        <taxon>Neoptera</taxon>
        <taxon>Paraneoptera</taxon>
        <taxon>Hemiptera</taxon>
        <taxon>Sternorrhyncha</taxon>
        <taxon>Coccoidea</taxon>
        <taxon>Coccidae</taxon>
        <taxon>Parthenolecanium</taxon>
    </lineage>
</organism>
<feature type="compositionally biased region" description="Polar residues" evidence="2">
    <location>
        <begin position="44"/>
        <end position="57"/>
    </location>
</feature>
<feature type="compositionally biased region" description="Basic residues" evidence="2">
    <location>
        <begin position="351"/>
        <end position="360"/>
    </location>
</feature>